<dbReference type="CDD" id="cd13965">
    <property type="entry name" value="PT_UbiA_3"/>
    <property type="match status" value="1"/>
</dbReference>
<evidence type="ECO:0000256" key="3">
    <source>
        <dbReference type="ARBA" id="ARBA00022989"/>
    </source>
</evidence>
<keyword evidence="4 5" id="KW-0472">Membrane</keyword>
<organism evidence="6 7">
    <name type="scientific">Aspergillus udagawae</name>
    <dbReference type="NCBI Taxonomy" id="91492"/>
    <lineage>
        <taxon>Eukaryota</taxon>
        <taxon>Fungi</taxon>
        <taxon>Dikarya</taxon>
        <taxon>Ascomycota</taxon>
        <taxon>Pezizomycotina</taxon>
        <taxon>Eurotiomycetes</taxon>
        <taxon>Eurotiomycetidae</taxon>
        <taxon>Eurotiales</taxon>
        <taxon>Aspergillaceae</taxon>
        <taxon>Aspergillus</taxon>
        <taxon>Aspergillus subgen. Fumigati</taxon>
    </lineage>
</organism>
<proteinExistence type="predicted"/>
<reference evidence="6 7" key="1">
    <citation type="submission" date="2020-01" db="EMBL/GenBank/DDBJ databases">
        <title>Draft genome sequence of Aspergillus udagawae IFM 46972.</title>
        <authorList>
            <person name="Takahashi H."/>
            <person name="Yaguchi T."/>
        </authorList>
    </citation>
    <scope>NUCLEOTIDE SEQUENCE [LARGE SCALE GENOMIC DNA]</scope>
    <source>
        <strain evidence="6 7">IFM 46972</strain>
    </source>
</reference>
<name>A0A8H3RNW2_9EURO</name>
<dbReference type="PANTHER" id="PTHR42723">
    <property type="entry name" value="CHLOROPHYLL SYNTHASE"/>
    <property type="match status" value="1"/>
</dbReference>
<dbReference type="AlphaFoldDB" id="A0A8H3RNW2"/>
<feature type="transmembrane region" description="Helical" evidence="5">
    <location>
        <begin position="78"/>
        <end position="98"/>
    </location>
</feature>
<evidence type="ECO:0000313" key="7">
    <source>
        <dbReference type="Proteomes" id="UP000465221"/>
    </source>
</evidence>
<dbReference type="InterPro" id="IPR000537">
    <property type="entry name" value="UbiA_prenyltransferase"/>
</dbReference>
<dbReference type="Pfam" id="PF01040">
    <property type="entry name" value="UbiA"/>
    <property type="match status" value="1"/>
</dbReference>
<dbReference type="PANTHER" id="PTHR42723:SF1">
    <property type="entry name" value="CHLOROPHYLL SYNTHASE, CHLOROPLASTIC"/>
    <property type="match status" value="1"/>
</dbReference>
<evidence type="ECO:0000256" key="2">
    <source>
        <dbReference type="ARBA" id="ARBA00022692"/>
    </source>
</evidence>
<accession>A0A8H3RNW2</accession>
<keyword evidence="3 5" id="KW-1133">Transmembrane helix</keyword>
<keyword evidence="2 5" id="KW-0812">Transmembrane</keyword>
<dbReference type="InterPro" id="IPR044878">
    <property type="entry name" value="UbiA_sf"/>
</dbReference>
<feature type="transmembrane region" description="Helical" evidence="5">
    <location>
        <begin position="137"/>
        <end position="159"/>
    </location>
</feature>
<feature type="transmembrane region" description="Helical" evidence="5">
    <location>
        <begin position="290"/>
        <end position="309"/>
    </location>
</feature>
<dbReference type="GO" id="GO:0016020">
    <property type="term" value="C:membrane"/>
    <property type="evidence" value="ECO:0007669"/>
    <property type="project" value="UniProtKB-SubCell"/>
</dbReference>
<dbReference type="Proteomes" id="UP000465221">
    <property type="component" value="Unassembled WGS sequence"/>
</dbReference>
<dbReference type="EMBL" id="BLKC01000019">
    <property type="protein sequence ID" value="GFF32474.1"/>
    <property type="molecule type" value="Genomic_DNA"/>
</dbReference>
<feature type="transmembrane region" description="Helical" evidence="5">
    <location>
        <begin position="259"/>
        <end position="278"/>
    </location>
</feature>
<comment type="subcellular location">
    <subcellularLocation>
        <location evidence="1">Membrane</location>
        <topology evidence="1">Multi-pass membrane protein</topology>
    </subcellularLocation>
</comment>
<gene>
    <name evidence="6" type="ORF">IFM46972_03559</name>
</gene>
<evidence type="ECO:0000256" key="5">
    <source>
        <dbReference type="SAM" id="Phobius"/>
    </source>
</evidence>
<dbReference type="GO" id="GO:0016765">
    <property type="term" value="F:transferase activity, transferring alkyl or aryl (other than methyl) groups"/>
    <property type="evidence" value="ECO:0007669"/>
    <property type="project" value="InterPro"/>
</dbReference>
<feature type="transmembrane region" description="Helical" evidence="5">
    <location>
        <begin position="330"/>
        <end position="347"/>
    </location>
</feature>
<evidence type="ECO:0000256" key="1">
    <source>
        <dbReference type="ARBA" id="ARBA00004141"/>
    </source>
</evidence>
<protein>
    <submittedName>
        <fullName evidence="6">Digeranylgeranylglyceryl phosphate synthase</fullName>
    </submittedName>
</protein>
<evidence type="ECO:0000313" key="6">
    <source>
        <dbReference type="EMBL" id="GFF32474.1"/>
    </source>
</evidence>
<sequence>MHLHLLCSLYQRSNSTEEHKAIRARMQEKHPVTGVHQELLVTWRLLYANAREGLVLPVIGMLARFLPTPSLLDSTPWLQLSFVLLKTVFLFICHLYVFEIVNQVTSVEEDRINKPQRPIPSGLLTVAGGRKRWSISWIVCPLLAYYLAGSQACCLFIWYQLWTFFCYVWPKINHFMFRNAFASVGVYNMFRLIDEIIYSEVPSFPLPPTNFYLVLSAWVMLTVHMQEFHDSEGDRKMNRRTLPVIAGPRWDGALRWTTALLVMGTGIMPLVITGKLSWDGQDKEFLDQPWIYNGTVIMALLHVIFAFLSGLRCALSWGKAAYDRKTYKRFYMLAAYTMVCYLSFAYSTV</sequence>
<evidence type="ECO:0000256" key="4">
    <source>
        <dbReference type="ARBA" id="ARBA00023136"/>
    </source>
</evidence>
<dbReference type="InterPro" id="IPR050475">
    <property type="entry name" value="Prenyltransferase_related"/>
</dbReference>
<dbReference type="Gene3D" id="1.10.357.140">
    <property type="entry name" value="UbiA prenyltransferase"/>
    <property type="match status" value="1"/>
</dbReference>
<comment type="caution">
    <text evidence="6">The sequence shown here is derived from an EMBL/GenBank/DDBJ whole genome shotgun (WGS) entry which is preliminary data.</text>
</comment>